<evidence type="ECO:0000313" key="2">
    <source>
        <dbReference type="Proteomes" id="UP000218418"/>
    </source>
</evidence>
<sequence length="168" mass="18957">MSSKIIIINGPPGVGKSTTAELLAQSFQNSVCIRGDDIKHWIVNRNSKDLTKGLTYINGGACCRNYLQAGYELIVFEYVFTKKADVERFIENCGIKESCFLFTLIAPLSIIKQREKLRFNRKPLGEAVDIAYDDIIKNKSDLGTFIDTEFISPQEVCELIHIRCFPKA</sequence>
<gene>
    <name evidence="1" type="primary">cmk</name>
    <name evidence="1" type="ORF">NIES267_33750</name>
</gene>
<accession>A0A1Z4LRV0</accession>
<keyword evidence="1" id="KW-0808">Transferase</keyword>
<keyword evidence="1" id="KW-0418">Kinase</keyword>
<dbReference type="EMBL" id="AP018227">
    <property type="protein sequence ID" value="BAY83881.1"/>
    <property type="molecule type" value="Genomic_DNA"/>
</dbReference>
<reference evidence="1 2" key="1">
    <citation type="submission" date="2017-06" db="EMBL/GenBank/DDBJ databases">
        <title>Genome sequencing of cyanobaciteial culture collection at National Institute for Environmental Studies (NIES).</title>
        <authorList>
            <person name="Hirose Y."/>
            <person name="Shimura Y."/>
            <person name="Fujisawa T."/>
            <person name="Nakamura Y."/>
            <person name="Kawachi M."/>
        </authorList>
    </citation>
    <scope>NUCLEOTIDE SEQUENCE [LARGE SCALE GENOMIC DNA]</scope>
    <source>
        <strain evidence="1 2">NIES-267</strain>
    </source>
</reference>
<organism evidence="1 2">
    <name type="scientific">Calothrix parasitica NIES-267</name>
    <dbReference type="NCBI Taxonomy" id="1973488"/>
    <lineage>
        <taxon>Bacteria</taxon>
        <taxon>Bacillati</taxon>
        <taxon>Cyanobacteriota</taxon>
        <taxon>Cyanophyceae</taxon>
        <taxon>Nostocales</taxon>
        <taxon>Calotrichaceae</taxon>
        <taxon>Calothrix</taxon>
    </lineage>
</organism>
<proteinExistence type="predicted"/>
<dbReference type="EC" id="2.7.4.25" evidence="1"/>
<dbReference type="Pfam" id="PF13671">
    <property type="entry name" value="AAA_33"/>
    <property type="match status" value="1"/>
</dbReference>
<dbReference type="InterPro" id="IPR027417">
    <property type="entry name" value="P-loop_NTPase"/>
</dbReference>
<dbReference type="SUPFAM" id="SSF52540">
    <property type="entry name" value="P-loop containing nucleoside triphosphate hydrolases"/>
    <property type="match status" value="1"/>
</dbReference>
<dbReference type="AlphaFoldDB" id="A0A1Z4LRV0"/>
<evidence type="ECO:0000313" key="1">
    <source>
        <dbReference type="EMBL" id="BAY83881.1"/>
    </source>
</evidence>
<dbReference type="OrthoDB" id="160686at2"/>
<dbReference type="Gene3D" id="3.40.50.300">
    <property type="entry name" value="P-loop containing nucleotide triphosphate hydrolases"/>
    <property type="match status" value="1"/>
</dbReference>
<protein>
    <submittedName>
        <fullName evidence="1">Cytidylate kinase</fullName>
        <ecNumber evidence="1">2.7.4.25</ecNumber>
    </submittedName>
</protein>
<dbReference type="Proteomes" id="UP000218418">
    <property type="component" value="Chromosome"/>
</dbReference>
<keyword evidence="2" id="KW-1185">Reference proteome</keyword>
<name>A0A1Z4LRV0_9CYAN</name>
<dbReference type="GO" id="GO:0016301">
    <property type="term" value="F:kinase activity"/>
    <property type="evidence" value="ECO:0007669"/>
    <property type="project" value="UniProtKB-KW"/>
</dbReference>